<dbReference type="GO" id="GO:0003677">
    <property type="term" value="F:DNA binding"/>
    <property type="evidence" value="ECO:0007669"/>
    <property type="project" value="UniProtKB-UniRule"/>
</dbReference>
<reference evidence="12 13" key="1">
    <citation type="submission" date="2019-07" db="EMBL/GenBank/DDBJ databases">
        <title>The pathways for chlorine oxyanion respiration interact through the shared metabolite chlorate.</title>
        <authorList>
            <person name="Barnum T.P."/>
            <person name="Cheng Y."/>
            <person name="Hill K.A."/>
            <person name="Lucas L.N."/>
            <person name="Carlson H.K."/>
            <person name="Coates J.D."/>
        </authorList>
    </citation>
    <scope>NUCLEOTIDE SEQUENCE [LARGE SCALE GENOMIC DNA]</scope>
    <source>
        <strain evidence="12">BK-3</strain>
    </source>
</reference>
<dbReference type="InterPro" id="IPR011335">
    <property type="entry name" value="Restrct_endonuc-II-like"/>
</dbReference>
<gene>
    <name evidence="10 12" type="primary">recC</name>
    <name evidence="12" type="ORF">FHK82_13600</name>
</gene>
<dbReference type="PIRSF" id="PIRSF000980">
    <property type="entry name" value="RecC"/>
    <property type="match status" value="1"/>
</dbReference>
<evidence type="ECO:0000256" key="8">
    <source>
        <dbReference type="ARBA" id="ARBA00023125"/>
    </source>
</evidence>
<comment type="subunit">
    <text evidence="10">Heterotrimer of RecB, RecC and RecD. All subunits contribute to DNA-binding.</text>
</comment>
<dbReference type="GO" id="GO:0003678">
    <property type="term" value="F:DNA helicase activity"/>
    <property type="evidence" value="ECO:0007669"/>
    <property type="project" value="UniProtKB-UniRule"/>
</dbReference>
<dbReference type="Pfam" id="PF17946">
    <property type="entry name" value="RecC_C"/>
    <property type="match status" value="1"/>
</dbReference>
<evidence type="ECO:0000256" key="9">
    <source>
        <dbReference type="ARBA" id="ARBA00023204"/>
    </source>
</evidence>
<evidence type="ECO:0000259" key="11">
    <source>
        <dbReference type="Pfam" id="PF17946"/>
    </source>
</evidence>
<comment type="miscellaneous">
    <text evidence="10">In the RecBCD complex, RecB has a slow 3'-5' helicase, an exonuclease activity and loads RecA onto ssDNA, RecD has a fast 5'-3' helicase activity, while RecC stimulates the ATPase and processivity of the RecB helicase and contributes to recognition of the Chi site.</text>
</comment>
<name>A0A558CUD8_9GAMM</name>
<dbReference type="PANTHER" id="PTHR30591">
    <property type="entry name" value="RECBCD ENZYME SUBUNIT RECC"/>
    <property type="match status" value="1"/>
</dbReference>
<dbReference type="InterPro" id="IPR013986">
    <property type="entry name" value="DExx_box_DNA_helicase_dom_sf"/>
</dbReference>
<organism evidence="12 13">
    <name type="scientific">Sedimenticola thiotaurini</name>
    <dbReference type="NCBI Taxonomy" id="1543721"/>
    <lineage>
        <taxon>Bacteria</taxon>
        <taxon>Pseudomonadati</taxon>
        <taxon>Pseudomonadota</taxon>
        <taxon>Gammaproteobacteria</taxon>
        <taxon>Chromatiales</taxon>
        <taxon>Sedimenticolaceae</taxon>
        <taxon>Sedimenticola</taxon>
    </lineage>
</organism>
<keyword evidence="8 10" id="KW-0238">DNA-binding</keyword>
<keyword evidence="7 10" id="KW-0067">ATP-binding</keyword>
<sequence length="1070" mass="120546">MLHLYHSNRLERLADELANILTVPLGDPFAAETLVVQHQGMGRWLSLELARRLGICANTTFLLPAGFIWQLLRQLRDDVPENDRYQPVLTQWWLFDRLSKPLPDKLFFPLTTYLQTADELMRFQLAGEIANCFDQYLVYRPDWIKAWEAGQRAVKGDDWQAHLWRELRAGRQGLHWVDLQQRLSDSYRAGELDGDRLPERVCLFALSTLSPGYLEILNLAAQFMDIHLFMLNPAEGHWMDLVSEKEMSQRALGSEVDALYLDVGNPLLASLGGQGRDFLSSLIAFDPGSWEAFVEPESNTLLHDLQRDILLPQGLEDVALNSLNLTDRSLEFHVCHSPIRELEVLHDQLLDRFSQDPTLQPSDVLVMTPDMDTFAPYIEAVFGESDGTTTIPYTLSDRSQIGESPVASLFLQLLTLMGGRYHVDQMLSLLEQPILHRRFGLQASDLPRIRHWLELVAVRWGKDGADREKFGLPVTGQNSWQAGLDRLLLGYAFPGSGDELFEGVLPCSEVEGSEAQLVGYLHSFLSTLFDLETQILSAAPVSVWKVRINDLIDRFFDPDEESIPQIQALRSAIARTEECAAQAGFSGSVSRELISTQLRQQLSIPTSSRFLGGGVSFCALTPLRALPFKLVCMIGMNDAVFPRDKQPVGFDLMAGSHRLGDRSRRADDRYLFLETLISARVQLYISYTGRDIRDNSILPPSVLVSELRDYLDVRYQPIEDRPASDYLTLQHPLQAFSSGYFKPSSRLFSYSQPNCEGAIALQKATPANPSPFIARPLVEAEASWRQVELNQLVSFFINPVRYLLSRRLGINLAAEDALPDHRDPFEMDYFSKDRLFKRLVDGSLQGAEPIQLMTVERARGLLPHGVTGEIAFDGLADSAQQFAAVLTSLDNGTPVEPLLVNHTYDELHLQGQLDQVGSSGVLGFTYNKLPDARLLGLWIRHLALNVSATPQIKPVTRWLSQEGLLTFQPVSDASIRLNELLDLYWQGLHEPIPLFAKSARAYATSLQQEKPRERCLKLARERWFGGFAGFAEYDNPYYQLAFPDGEVLDERFEILSAKVFGPLLSALEVS</sequence>
<keyword evidence="2 10" id="KW-0547">Nucleotide-binding</keyword>
<proteinExistence type="inferred from homology"/>
<evidence type="ECO:0000256" key="1">
    <source>
        <dbReference type="ARBA" id="ARBA00022722"/>
    </source>
</evidence>
<dbReference type="Gene3D" id="3.40.50.300">
    <property type="entry name" value="P-loop containing nucleotide triphosphate hydrolases"/>
    <property type="match status" value="2"/>
</dbReference>
<keyword evidence="1 10" id="KW-0540">Nuclease</keyword>
<dbReference type="EMBL" id="VMRY01000070">
    <property type="protein sequence ID" value="TVT52391.1"/>
    <property type="molecule type" value="Genomic_DNA"/>
</dbReference>
<evidence type="ECO:0000256" key="10">
    <source>
        <dbReference type="HAMAP-Rule" id="MF_01486"/>
    </source>
</evidence>
<comment type="similarity">
    <text evidence="10">Belongs to the RecC family.</text>
</comment>
<keyword evidence="9 10" id="KW-0234">DNA repair</keyword>
<dbReference type="InterPro" id="IPR027417">
    <property type="entry name" value="P-loop_NTPase"/>
</dbReference>
<feature type="domain" description="RecC C-terminal" evidence="11">
    <location>
        <begin position="784"/>
        <end position="1005"/>
    </location>
</feature>
<dbReference type="Pfam" id="PF04257">
    <property type="entry name" value="Exonuc_V_gamma"/>
    <property type="match status" value="1"/>
</dbReference>
<dbReference type="InterPro" id="IPR006697">
    <property type="entry name" value="RecC"/>
</dbReference>
<dbReference type="HAMAP" id="MF_01486">
    <property type="entry name" value="RecC"/>
    <property type="match status" value="1"/>
</dbReference>
<dbReference type="GO" id="GO:0009338">
    <property type="term" value="C:exodeoxyribonuclease V complex"/>
    <property type="evidence" value="ECO:0007669"/>
    <property type="project" value="InterPro"/>
</dbReference>
<evidence type="ECO:0000256" key="6">
    <source>
        <dbReference type="ARBA" id="ARBA00022839"/>
    </source>
</evidence>
<dbReference type="AlphaFoldDB" id="A0A558CUD8"/>
<dbReference type="GO" id="GO:0005524">
    <property type="term" value="F:ATP binding"/>
    <property type="evidence" value="ECO:0007669"/>
    <property type="project" value="UniProtKB-UniRule"/>
</dbReference>
<dbReference type="Gene3D" id="3.40.50.10930">
    <property type="match status" value="1"/>
</dbReference>
<evidence type="ECO:0000256" key="7">
    <source>
        <dbReference type="ARBA" id="ARBA00022840"/>
    </source>
</evidence>
<dbReference type="PANTHER" id="PTHR30591:SF1">
    <property type="entry name" value="RECBCD ENZYME SUBUNIT RECC"/>
    <property type="match status" value="1"/>
</dbReference>
<keyword evidence="5 10" id="KW-0347">Helicase</keyword>
<evidence type="ECO:0000256" key="4">
    <source>
        <dbReference type="ARBA" id="ARBA00022801"/>
    </source>
</evidence>
<dbReference type="SUPFAM" id="SSF52540">
    <property type="entry name" value="P-loop containing nucleoside triphosphate hydrolases"/>
    <property type="match status" value="2"/>
</dbReference>
<keyword evidence="6 10" id="KW-0269">Exonuclease</keyword>
<dbReference type="SUPFAM" id="SSF52980">
    <property type="entry name" value="Restriction endonuclease-like"/>
    <property type="match status" value="1"/>
</dbReference>
<dbReference type="Gene3D" id="1.10.10.990">
    <property type="match status" value="1"/>
</dbReference>
<dbReference type="GO" id="GO:0008854">
    <property type="term" value="F:exodeoxyribonuclease V activity"/>
    <property type="evidence" value="ECO:0007669"/>
    <property type="project" value="InterPro"/>
</dbReference>
<evidence type="ECO:0000313" key="12">
    <source>
        <dbReference type="EMBL" id="TVT52391.1"/>
    </source>
</evidence>
<comment type="caution">
    <text evidence="12">The sequence shown here is derived from an EMBL/GenBank/DDBJ whole genome shotgun (WGS) entry which is preliminary data.</text>
</comment>
<keyword evidence="4 10" id="KW-0378">Hydrolase</keyword>
<evidence type="ECO:0000256" key="2">
    <source>
        <dbReference type="ARBA" id="ARBA00022741"/>
    </source>
</evidence>
<dbReference type="Gene3D" id="1.10.10.160">
    <property type="match status" value="1"/>
</dbReference>
<evidence type="ECO:0000256" key="5">
    <source>
        <dbReference type="ARBA" id="ARBA00022806"/>
    </source>
</evidence>
<protein>
    <recommendedName>
        <fullName evidence="10">RecBCD enzyme subunit RecC</fullName>
    </recommendedName>
    <alternativeName>
        <fullName evidence="10">Exonuclease V subunit RecC</fullName>
        <shortName evidence="10">ExoV subunit RecC</shortName>
    </alternativeName>
    <alternativeName>
        <fullName evidence="10">Helicase/nuclease RecBCD subunit RecC</fullName>
    </alternativeName>
</protein>
<dbReference type="NCBIfam" id="TIGR01450">
    <property type="entry name" value="recC"/>
    <property type="match status" value="1"/>
</dbReference>
<dbReference type="Proteomes" id="UP000317355">
    <property type="component" value="Unassembled WGS sequence"/>
</dbReference>
<evidence type="ECO:0000313" key="13">
    <source>
        <dbReference type="Proteomes" id="UP000317355"/>
    </source>
</evidence>
<dbReference type="InterPro" id="IPR041500">
    <property type="entry name" value="RecC_C"/>
</dbReference>
<comment type="function">
    <text evidence="10">A helicase/nuclease that prepares dsDNA breaks (DSB) for recombinational DNA repair. Binds to DSBs and unwinds DNA via a highly rapid and processive ATP-dependent bidirectional helicase activity. Unwinds dsDNA until it encounters a Chi (crossover hotspot instigator) sequence from the 3' direction. Cuts ssDNA a few nucleotides 3' to the Chi site. The properties and activities of the enzyme are changed at Chi. The Chi-altered holoenzyme produces a long 3'-ssDNA overhang and facilitates RecA-binding to the ssDNA for homologous DNA recombination and repair. Holoenzyme degrades any linearized DNA that is unable to undergo homologous recombination. In the holoenzyme this subunit recognizes the wild-type Chi sequence, and when added to isolated RecB increases its ATP-dependent helicase processivity.</text>
</comment>
<dbReference type="GO" id="GO:0000724">
    <property type="term" value="P:double-strand break repair via homologous recombination"/>
    <property type="evidence" value="ECO:0007669"/>
    <property type="project" value="UniProtKB-UniRule"/>
</dbReference>
<accession>A0A558CUD8</accession>
<keyword evidence="3 10" id="KW-0227">DNA damage</keyword>
<evidence type="ECO:0000256" key="3">
    <source>
        <dbReference type="ARBA" id="ARBA00022763"/>
    </source>
</evidence>